<keyword evidence="5" id="KW-1185">Reference proteome</keyword>
<accession>A0A7R9GF99</accession>
<evidence type="ECO:0000259" key="3">
    <source>
        <dbReference type="PROSITE" id="PS51144"/>
    </source>
</evidence>
<dbReference type="OrthoDB" id="5978072at2759"/>
<dbReference type="PANTHER" id="PTHR18952:SF208">
    <property type="entry name" value="CARBONIC ANHYDRASE XA-RELATED"/>
    <property type="match status" value="1"/>
</dbReference>
<dbReference type="PROSITE" id="PS51144">
    <property type="entry name" value="ALPHA_CA_2"/>
    <property type="match status" value="1"/>
</dbReference>
<proteinExistence type="inferred from homology"/>
<sequence length="287" mass="32239">MFSQGVHGEVKQGPSYWGLINPEWSLCYKGRRQSPIDIDPGRLLYDPNLRALHIDKHRVGGNITNTGHSVILKIDNVPLAADEEDSGSDGVDKQNYDPSQSSPDFESDGMARNMQQHRSALAAGVNREEDPFRGALPVHKPVNITGGPLTYSYQVEEIHLHYGTRESIGSEHTINGRAFPAEGLLPNTDSYITYEGSITMPACFETVTWIVMNKPIYITRRQLIGLRQLMQGGAQAPKAPLGNNFRPPHPTHYRPVRTNINFKESKERQSGRHLDELLKNTMWKVFN</sequence>
<evidence type="ECO:0000313" key="4">
    <source>
        <dbReference type="EMBL" id="CAD7280425.1"/>
    </source>
</evidence>
<dbReference type="InterPro" id="IPR023561">
    <property type="entry name" value="Carbonic_anhydrase_a-class"/>
</dbReference>
<dbReference type="InterPro" id="IPR036398">
    <property type="entry name" value="CA_dom_sf"/>
</dbReference>
<feature type="region of interest" description="Disordered" evidence="2">
    <location>
        <begin position="81"/>
        <end position="109"/>
    </location>
</feature>
<reference evidence="4" key="1">
    <citation type="submission" date="2020-11" db="EMBL/GenBank/DDBJ databases">
        <authorList>
            <person name="Tran Van P."/>
        </authorList>
    </citation>
    <scope>NUCLEOTIDE SEQUENCE</scope>
</reference>
<dbReference type="InterPro" id="IPR001148">
    <property type="entry name" value="CA_dom"/>
</dbReference>
<name>A0A7R9GF99_9CRUS</name>
<gene>
    <name evidence="4" type="ORF">NMOB1V02_LOCUS8085</name>
</gene>
<evidence type="ECO:0000313" key="5">
    <source>
        <dbReference type="Proteomes" id="UP000678499"/>
    </source>
</evidence>
<feature type="domain" description="Alpha-carbonic anhydrase" evidence="3">
    <location>
        <begin position="1"/>
        <end position="260"/>
    </location>
</feature>
<dbReference type="AlphaFoldDB" id="A0A7R9GF99"/>
<dbReference type="Gene3D" id="3.10.200.10">
    <property type="entry name" value="Alpha carbonic anhydrase"/>
    <property type="match status" value="2"/>
</dbReference>
<dbReference type="PANTHER" id="PTHR18952">
    <property type="entry name" value="CARBONIC ANHYDRASE"/>
    <property type="match status" value="1"/>
</dbReference>
<dbReference type="GO" id="GO:0006730">
    <property type="term" value="P:one-carbon metabolic process"/>
    <property type="evidence" value="ECO:0007669"/>
    <property type="project" value="TreeGrafter"/>
</dbReference>
<protein>
    <recommendedName>
        <fullName evidence="3">Alpha-carbonic anhydrase domain-containing protein</fullName>
    </recommendedName>
</protein>
<dbReference type="EMBL" id="OA884200">
    <property type="protein sequence ID" value="CAD7280425.1"/>
    <property type="molecule type" value="Genomic_DNA"/>
</dbReference>
<evidence type="ECO:0000256" key="1">
    <source>
        <dbReference type="ARBA" id="ARBA00010718"/>
    </source>
</evidence>
<dbReference type="EMBL" id="CAJPEX010002163">
    <property type="protein sequence ID" value="CAG0920577.1"/>
    <property type="molecule type" value="Genomic_DNA"/>
</dbReference>
<evidence type="ECO:0000256" key="2">
    <source>
        <dbReference type="SAM" id="MobiDB-lite"/>
    </source>
</evidence>
<comment type="similarity">
    <text evidence="1">Belongs to the alpha-carbonic anhydrase family.</text>
</comment>
<dbReference type="Pfam" id="PF00194">
    <property type="entry name" value="Carb_anhydrase"/>
    <property type="match status" value="3"/>
</dbReference>
<dbReference type="GO" id="GO:0004089">
    <property type="term" value="F:carbonate dehydratase activity"/>
    <property type="evidence" value="ECO:0007669"/>
    <property type="project" value="InterPro"/>
</dbReference>
<dbReference type="SUPFAM" id="SSF51069">
    <property type="entry name" value="Carbonic anhydrase"/>
    <property type="match status" value="1"/>
</dbReference>
<dbReference type="SMART" id="SM01057">
    <property type="entry name" value="Carb_anhydrase"/>
    <property type="match status" value="1"/>
</dbReference>
<organism evidence="4">
    <name type="scientific">Notodromas monacha</name>
    <dbReference type="NCBI Taxonomy" id="399045"/>
    <lineage>
        <taxon>Eukaryota</taxon>
        <taxon>Metazoa</taxon>
        <taxon>Ecdysozoa</taxon>
        <taxon>Arthropoda</taxon>
        <taxon>Crustacea</taxon>
        <taxon>Oligostraca</taxon>
        <taxon>Ostracoda</taxon>
        <taxon>Podocopa</taxon>
        <taxon>Podocopida</taxon>
        <taxon>Cypridocopina</taxon>
        <taxon>Cypridoidea</taxon>
        <taxon>Cyprididae</taxon>
        <taxon>Notodromas</taxon>
    </lineage>
</organism>
<dbReference type="Proteomes" id="UP000678499">
    <property type="component" value="Unassembled WGS sequence"/>
</dbReference>
<dbReference type="GO" id="GO:0008270">
    <property type="term" value="F:zinc ion binding"/>
    <property type="evidence" value="ECO:0007669"/>
    <property type="project" value="InterPro"/>
</dbReference>